<comment type="caution">
    <text evidence="2">The sequence shown here is derived from an EMBL/GenBank/DDBJ whole genome shotgun (WGS) entry which is preliminary data.</text>
</comment>
<dbReference type="AlphaFoldDB" id="A0A2P5HPD5"/>
<sequence>MAPQDPWPVQEDGSSTTQEQHHSSTTATNAGTENFIAEAFRDALVRMKAIGQKRERLRTESMAEVRSVENQYWKDSQTRLDKVVSDDPTGSIRRWARTFALAEKQCLDDALAGHTKQDELVAADREFWGVWREQLDFMCDMPPSMPPPSGSKKRKASDSAQAESSSAVKLQSKPFLKLATPAFEAADAQGHSLMSPTMQAPKPSATQQPPPSPFGAPSPISLASSPGPSILPASGVFSTPQLPASNKRRKTAAAEPQAKPSFTPISSPSPFPQTLPAQQQQAAVITTESQADSDFQGVMHLVVGEIYQAYYKDGTHEGWWMCTPLPWDDWGQEIGIDMDFTRADMWRDHPRGQYKTGKGRRKKAILGWKGRFQDGGTKVTQRVFPVLFFDDEPGSPGDLRFLSPQEIYVFPEKAMEALPIEWVAAENIRMLGTNVGQAVSGMNAAQRYRERFLARKAVREQCI</sequence>
<feature type="region of interest" description="Disordered" evidence="1">
    <location>
        <begin position="193"/>
        <end position="279"/>
    </location>
</feature>
<evidence type="ECO:0000256" key="1">
    <source>
        <dbReference type="SAM" id="MobiDB-lite"/>
    </source>
</evidence>
<feature type="compositionally biased region" description="Low complexity" evidence="1">
    <location>
        <begin position="14"/>
        <end position="26"/>
    </location>
</feature>
<dbReference type="Proteomes" id="UP000094444">
    <property type="component" value="Unassembled WGS sequence"/>
</dbReference>
<feature type="region of interest" description="Disordered" evidence="1">
    <location>
        <begin position="1"/>
        <end position="33"/>
    </location>
</feature>
<dbReference type="InParanoid" id="A0A2P5HPD5"/>
<dbReference type="STRING" id="158607.A0A2P5HPD5"/>
<keyword evidence="3" id="KW-1185">Reference proteome</keyword>
<dbReference type="OrthoDB" id="5234017at2759"/>
<gene>
    <name evidence="2" type="ORF">DHEL01_v209484</name>
</gene>
<accession>A0A2P5HPD5</accession>
<evidence type="ECO:0000313" key="3">
    <source>
        <dbReference type="Proteomes" id="UP000094444"/>
    </source>
</evidence>
<feature type="region of interest" description="Disordered" evidence="1">
    <location>
        <begin position="139"/>
        <end position="170"/>
    </location>
</feature>
<organism evidence="2 3">
    <name type="scientific">Diaporthe helianthi</name>
    <dbReference type="NCBI Taxonomy" id="158607"/>
    <lineage>
        <taxon>Eukaryota</taxon>
        <taxon>Fungi</taxon>
        <taxon>Dikarya</taxon>
        <taxon>Ascomycota</taxon>
        <taxon>Pezizomycotina</taxon>
        <taxon>Sordariomycetes</taxon>
        <taxon>Sordariomycetidae</taxon>
        <taxon>Diaporthales</taxon>
        <taxon>Diaporthaceae</taxon>
        <taxon>Diaporthe</taxon>
    </lineage>
</organism>
<reference evidence="2" key="1">
    <citation type="submission" date="2017-09" db="EMBL/GenBank/DDBJ databases">
        <title>Polyketide synthases of a Diaporthe helianthi virulent isolate.</title>
        <authorList>
            <person name="Baroncelli R."/>
        </authorList>
    </citation>
    <scope>NUCLEOTIDE SEQUENCE [LARGE SCALE GENOMIC DNA]</scope>
    <source>
        <strain evidence="2">7/96</strain>
    </source>
</reference>
<protein>
    <submittedName>
        <fullName evidence="2">Uncharacterized protein</fullName>
    </submittedName>
</protein>
<evidence type="ECO:0000313" key="2">
    <source>
        <dbReference type="EMBL" id="POS72119.1"/>
    </source>
</evidence>
<proteinExistence type="predicted"/>
<name>A0A2P5HPD5_DIAHE</name>
<dbReference type="EMBL" id="MAVT02001078">
    <property type="protein sequence ID" value="POS72119.1"/>
    <property type="molecule type" value="Genomic_DNA"/>
</dbReference>
<feature type="compositionally biased region" description="Low complexity" evidence="1">
    <location>
        <begin position="158"/>
        <end position="167"/>
    </location>
</feature>